<dbReference type="PANTHER" id="PTHR43767:SF1">
    <property type="entry name" value="NONRIBOSOMAL PEPTIDE SYNTHASE PES1 (EUROFUNG)-RELATED"/>
    <property type="match status" value="1"/>
</dbReference>
<dbReference type="Gene3D" id="3.30.300.30">
    <property type="match status" value="1"/>
</dbReference>
<organism evidence="3 4">
    <name type="scientific">Pigmentiphaga soli</name>
    <dbReference type="NCBI Taxonomy" id="1007095"/>
    <lineage>
        <taxon>Bacteria</taxon>
        <taxon>Pseudomonadati</taxon>
        <taxon>Pseudomonadota</taxon>
        <taxon>Betaproteobacteria</taxon>
        <taxon>Burkholderiales</taxon>
        <taxon>Alcaligenaceae</taxon>
        <taxon>Pigmentiphaga</taxon>
    </lineage>
</organism>
<feature type="domain" description="AMP-dependent synthetase/ligase" evidence="1">
    <location>
        <begin position="22"/>
        <end position="384"/>
    </location>
</feature>
<protein>
    <submittedName>
        <fullName evidence="3">ATP-dependent acyl-CoA ligase</fullName>
    </submittedName>
</protein>
<dbReference type="InterPro" id="IPR025110">
    <property type="entry name" value="AMP-bd_C"/>
</dbReference>
<dbReference type="Proteomes" id="UP001501671">
    <property type="component" value="Unassembled WGS sequence"/>
</dbReference>
<gene>
    <name evidence="3" type="ORF">GCM10023144_05630</name>
</gene>
<name>A0ABP8GH17_9BURK</name>
<dbReference type="PROSITE" id="PS00455">
    <property type="entry name" value="AMP_BINDING"/>
    <property type="match status" value="1"/>
</dbReference>
<dbReference type="Gene3D" id="3.40.50.12780">
    <property type="entry name" value="N-terminal domain of ligase-like"/>
    <property type="match status" value="1"/>
</dbReference>
<dbReference type="InterPro" id="IPR000873">
    <property type="entry name" value="AMP-dep_synth/lig_dom"/>
</dbReference>
<sequence length="530" mass="57447">MKNPLDVLNCYPPHDGTLHAAFRSRCATRSGQPFLIQDGVPWTWQEFGDRYERLARALAGRGIGHGMRVAVAGRNDKGHVLALFALARLGAIMVPVNPEFGEREMAYALRHADVQGVIAESRLLELVGRAVAGSDAPPWVMTLDARADDPASLAAAMDGAGDQPLPAPAAPSDTCVIIYTSGTTGFPKGVMHSQSNLVAAGEANVARLHLQPEDRVMIVLPFFHINALFYSVSGVLAAGACMIVVPRFSASTFWQTAADNGATVVNIIEAVGTILAARDRSEYRPDHRLRAVYGVRKKAAPVFRDEFGVQRLFSGFGMTEIPGVTCNPYDGPDKPGSMGVVGVHPDPARPWARCRVVDDEGRDVGVGEVGELWVATPIVMQGYFRDPEQTRQAFEGEWLKTGDLVRRDADGFFFHVSRKKDIIRRRGENIAAAELEMVMNEHPAVYEAAALAVPSELGEDEILMVVAPRDGAALAEADVAAWCRERLAASKVPRYVALVPSLPHTPTHKIAKNVLRDDPAVKARMVDLQA</sequence>
<proteinExistence type="predicted"/>
<keyword evidence="3" id="KW-0436">Ligase</keyword>
<accession>A0ABP8GH17</accession>
<dbReference type="SUPFAM" id="SSF56801">
    <property type="entry name" value="Acetyl-CoA synthetase-like"/>
    <property type="match status" value="1"/>
</dbReference>
<comment type="caution">
    <text evidence="3">The sequence shown here is derived from an EMBL/GenBank/DDBJ whole genome shotgun (WGS) entry which is preliminary data.</text>
</comment>
<keyword evidence="4" id="KW-1185">Reference proteome</keyword>
<dbReference type="InterPro" id="IPR045851">
    <property type="entry name" value="AMP-bd_C_sf"/>
</dbReference>
<dbReference type="GO" id="GO:0016874">
    <property type="term" value="F:ligase activity"/>
    <property type="evidence" value="ECO:0007669"/>
    <property type="project" value="UniProtKB-KW"/>
</dbReference>
<evidence type="ECO:0000259" key="1">
    <source>
        <dbReference type="Pfam" id="PF00501"/>
    </source>
</evidence>
<dbReference type="Pfam" id="PF00501">
    <property type="entry name" value="AMP-binding"/>
    <property type="match status" value="1"/>
</dbReference>
<dbReference type="InterPro" id="IPR020845">
    <property type="entry name" value="AMP-binding_CS"/>
</dbReference>
<dbReference type="Pfam" id="PF13193">
    <property type="entry name" value="AMP-binding_C"/>
    <property type="match status" value="1"/>
</dbReference>
<dbReference type="InterPro" id="IPR050237">
    <property type="entry name" value="ATP-dep_AMP-bd_enzyme"/>
</dbReference>
<dbReference type="EMBL" id="BAABFO010000002">
    <property type="protein sequence ID" value="GAA4324222.1"/>
    <property type="molecule type" value="Genomic_DNA"/>
</dbReference>
<dbReference type="RefSeq" id="WP_345246113.1">
    <property type="nucleotide sequence ID" value="NZ_BAABFO010000002.1"/>
</dbReference>
<evidence type="ECO:0000313" key="4">
    <source>
        <dbReference type="Proteomes" id="UP001501671"/>
    </source>
</evidence>
<dbReference type="InterPro" id="IPR042099">
    <property type="entry name" value="ANL_N_sf"/>
</dbReference>
<reference evidence="4" key="1">
    <citation type="journal article" date="2019" name="Int. J. Syst. Evol. Microbiol.">
        <title>The Global Catalogue of Microorganisms (GCM) 10K type strain sequencing project: providing services to taxonomists for standard genome sequencing and annotation.</title>
        <authorList>
            <consortium name="The Broad Institute Genomics Platform"/>
            <consortium name="The Broad Institute Genome Sequencing Center for Infectious Disease"/>
            <person name="Wu L."/>
            <person name="Ma J."/>
        </authorList>
    </citation>
    <scope>NUCLEOTIDE SEQUENCE [LARGE SCALE GENOMIC DNA]</scope>
    <source>
        <strain evidence="4">JCM 17666</strain>
    </source>
</reference>
<evidence type="ECO:0000259" key="2">
    <source>
        <dbReference type="Pfam" id="PF13193"/>
    </source>
</evidence>
<evidence type="ECO:0000313" key="3">
    <source>
        <dbReference type="EMBL" id="GAA4324222.1"/>
    </source>
</evidence>
<feature type="domain" description="AMP-binding enzyme C-terminal" evidence="2">
    <location>
        <begin position="434"/>
        <end position="509"/>
    </location>
</feature>
<dbReference type="PANTHER" id="PTHR43767">
    <property type="entry name" value="LONG-CHAIN-FATTY-ACID--COA LIGASE"/>
    <property type="match status" value="1"/>
</dbReference>